<dbReference type="Proteomes" id="UP000507470">
    <property type="component" value="Unassembled WGS sequence"/>
</dbReference>
<dbReference type="InterPro" id="IPR001360">
    <property type="entry name" value="Glyco_hydro_1"/>
</dbReference>
<keyword evidence="10" id="KW-1185">Reference proteome</keyword>
<evidence type="ECO:0000256" key="7">
    <source>
        <dbReference type="PROSITE-ProRule" id="PRU10055"/>
    </source>
</evidence>
<dbReference type="FunFam" id="3.20.20.80:FF:000013">
    <property type="entry name" value="lactase-phlorizin hydrolase"/>
    <property type="match status" value="4"/>
</dbReference>
<dbReference type="Gene3D" id="3.20.20.80">
    <property type="entry name" value="Glycosidases"/>
    <property type="match status" value="7"/>
</dbReference>
<evidence type="ECO:0000256" key="6">
    <source>
        <dbReference type="ARBA" id="ARBA00023295"/>
    </source>
</evidence>
<dbReference type="PROSITE" id="PS00572">
    <property type="entry name" value="GLYCOSYL_HYDROL_F1_1"/>
    <property type="match status" value="3"/>
</dbReference>
<dbReference type="SMR" id="A0A6J8AUB9"/>
<dbReference type="SUPFAM" id="SSF51445">
    <property type="entry name" value="(Trans)glycosidases"/>
    <property type="match status" value="6"/>
</dbReference>
<comment type="subunit">
    <text evidence="2">Homodimer.</text>
</comment>
<reference evidence="9 10" key="1">
    <citation type="submission" date="2020-06" db="EMBL/GenBank/DDBJ databases">
        <authorList>
            <person name="Li R."/>
            <person name="Bekaert M."/>
        </authorList>
    </citation>
    <scope>NUCLEOTIDE SEQUENCE [LARGE SCALE GENOMIC DNA]</scope>
    <source>
        <strain evidence="10">wild</strain>
    </source>
</reference>
<evidence type="ECO:0000256" key="3">
    <source>
        <dbReference type="ARBA" id="ARBA00012744"/>
    </source>
</evidence>
<dbReference type="Pfam" id="PF00232">
    <property type="entry name" value="Glyco_hydro_1"/>
    <property type="match status" value="8"/>
</dbReference>
<protein>
    <recommendedName>
        <fullName evidence="3">beta-glucosidase</fullName>
        <ecNumber evidence="3">3.2.1.21</ecNumber>
    </recommendedName>
</protein>
<dbReference type="PANTHER" id="PTHR10353:SF36">
    <property type="entry name" value="LP05116P"/>
    <property type="match status" value="1"/>
</dbReference>
<keyword evidence="6 8" id="KW-0326">Glycosidase</keyword>
<evidence type="ECO:0000256" key="4">
    <source>
        <dbReference type="ARBA" id="ARBA00022801"/>
    </source>
</evidence>
<dbReference type="OrthoDB" id="65569at2759"/>
<dbReference type="GO" id="GO:0005975">
    <property type="term" value="P:carbohydrate metabolic process"/>
    <property type="evidence" value="ECO:0007669"/>
    <property type="project" value="InterPro"/>
</dbReference>
<feature type="active site" description="Nucleophile" evidence="7">
    <location>
        <position position="2471"/>
    </location>
</feature>
<evidence type="ECO:0000256" key="8">
    <source>
        <dbReference type="RuleBase" id="RU004468"/>
    </source>
</evidence>
<dbReference type="InterPro" id="IPR018120">
    <property type="entry name" value="Glyco_hydro_1_AS"/>
</dbReference>
<evidence type="ECO:0000313" key="9">
    <source>
        <dbReference type="EMBL" id="CAC5373839.1"/>
    </source>
</evidence>
<evidence type="ECO:0000256" key="2">
    <source>
        <dbReference type="ARBA" id="ARBA00011738"/>
    </source>
</evidence>
<accession>A0A6J8AUB9</accession>
<comment type="similarity">
    <text evidence="1">Belongs to the glycosyl hydrolase 1 family.</text>
</comment>
<dbReference type="EC" id="3.2.1.21" evidence="3"/>
<dbReference type="InterPro" id="IPR033132">
    <property type="entry name" value="GH_1_N_CS"/>
</dbReference>
<dbReference type="PANTHER" id="PTHR10353">
    <property type="entry name" value="GLYCOSYL HYDROLASE"/>
    <property type="match status" value="1"/>
</dbReference>
<evidence type="ECO:0000256" key="5">
    <source>
        <dbReference type="ARBA" id="ARBA00023180"/>
    </source>
</evidence>
<feature type="active site" description="Nucleophile" evidence="7">
    <location>
        <position position="1291"/>
    </location>
</feature>
<feature type="active site" description="Nucleophile" evidence="7">
    <location>
        <position position="806"/>
    </location>
</feature>
<evidence type="ECO:0000313" key="10">
    <source>
        <dbReference type="Proteomes" id="UP000507470"/>
    </source>
</evidence>
<dbReference type="PROSITE" id="PS00653">
    <property type="entry name" value="GLYCOSYL_HYDROL_F1_2"/>
    <property type="match status" value="2"/>
</dbReference>
<dbReference type="GO" id="GO:0008422">
    <property type="term" value="F:beta-glucosidase activity"/>
    <property type="evidence" value="ECO:0007669"/>
    <property type="project" value="TreeGrafter"/>
</dbReference>
<organism evidence="9 10">
    <name type="scientific">Mytilus coruscus</name>
    <name type="common">Sea mussel</name>
    <dbReference type="NCBI Taxonomy" id="42192"/>
    <lineage>
        <taxon>Eukaryota</taxon>
        <taxon>Metazoa</taxon>
        <taxon>Spiralia</taxon>
        <taxon>Lophotrochozoa</taxon>
        <taxon>Mollusca</taxon>
        <taxon>Bivalvia</taxon>
        <taxon>Autobranchia</taxon>
        <taxon>Pteriomorphia</taxon>
        <taxon>Mytilida</taxon>
        <taxon>Mytiloidea</taxon>
        <taxon>Mytilidae</taxon>
        <taxon>Mytilinae</taxon>
        <taxon>Mytilus</taxon>
    </lineage>
</organism>
<dbReference type="PRINTS" id="PR00131">
    <property type="entry name" value="GLHYDRLASE1"/>
</dbReference>
<dbReference type="EMBL" id="CACVKT020001975">
    <property type="protein sequence ID" value="CAC5373839.1"/>
    <property type="molecule type" value="Genomic_DNA"/>
</dbReference>
<sequence>MSQPRRFTVLGKGLSIWDIFTHIPGKIQGNATGETASDSYHKYPEDIKCIQQLGAKHFKLQLSWSRLQPNGKGNLNAKAVEHYNGVINAYRTAGVQLMVELYHWDLPQALQDIGGWLNPDIIQTFRNYCEQCFETFGTKVTQWITFHDPYTFVYGGYGRTDMAPGIGGPAESVYKAAVNVLQSHAAAFRLYKTVYETTQKGRVGITLQSNWYETADNNDTSRDRGLHFDIGMWAHPLFYGKWPEEMQSFTTKFSLTSPYAVQGTLDFLDLLYVGTMYALPVARIEGPFSSFDNDKSLQIYKYRSDPETASGIRNILNWVNQHYPGKEMYIAGYLGRPKTGSNSLEDSENVMWYQTHINQVLKAIKTDRITNLKRFYGRSLVDSFEWTDGFEFSFGFCLVNFTDPNLPRIPKLSSYYYKQLIMDNGFIPGYPGIGGLSTAPPKQINGIFYERFPDDFMLITGTSAYQVEGGWNTDGKGESILDHLLHSDGLHENKSGDVSCDSYNNYDKDIQLLKDLGVPAYHFSISWTRILPDGTNKSLNQAGIDYYNKLINTLRKANIEPIVTLYHFDLPYQLERLGGWISEDTGNHFKNYADICMKYFGDRVTKWITINDPLRVATNNSAPGKPLSYIAGKNLMLAHAAVYHLYNKTYKAQQKGMVSIALNTEWFEPKNSNNPQDIQAAERALQFNLGWFANPIIKNGDYPDVMKSGHENSEKLPRLTRQESNVLKGTVDFLAVNTFTAKTVTPENEFDVSYGSDFDKDVGVKINIDPKWKGTCKADLKVAPWGIRKLLNWINYKYNIPVLVTENGMCDNGKIKDLQRIDFYRQSINEVLKAIKYDGCNVIGYSAWSFLDSFDWENEFKSPFGLVNIDFNSPNRTRTQKSSFKFYKQLIKEHGFRPGFPGKGGHGTAPAYENQFYYDVFPEKFVWSSATSAYQIEGGWNEGGRGPSVWDDFVHLGNTIAGNVTGDVACNSYHKYKDDIKILKEMGVNAYRFSISWSRILPNGLKSSLNREGINYYNNLIDGLIAEGIKPMVTLFHWDLPANLENKYGGFLNSSIQQYFTDYAEICFKSFGDRVKLWITFNEPWITAWTSYGEGGFPPAKHGKGTNTYIAAHNIILSHSKTYRLYKKDFSQQNGEVGITLNVGWAEPRNPYNQDDIEASEQALMFDFGWFASPVVYGDYPDLMKWSVGNNSQAQNMSSSRLPEFSASEKLLIKNSTDFLGLNAYGSSLMFKEKFDIKNDISYWVDRGVGSATDPTWLGSGSSWLWVTPFGLRKLLNWITETYRYPIYVTENGVSDRNGSLNDVHRVNYYRSYINEMLKAIKLDGCKVKGYTAWSLMDNFEWRQGFVEKFGLHYIDFNDPNRTRIPKLSALFYHNLIKDHGYMENAFTAPGGLPVIEYEDTIYYGSFPGDFAWGVNTAAYQIEGGWDADGKGQSVWDSFTHAGKAKNGDTGDISTDSYRLYLTDVQLLKDLHVSHYKFSLAWSRILPNGTVQSKNEAGIEYYRQLIDALIDSGIEPVVTLNYWDLPEALQSSGGWLDNHTITLFNEFSRLCFEEYGNRVKMWITIHDPKLLAHEGYETGYFPPSVGHRDGIGVYLAAHNLLRAHAAVYRTYQTIFKKKQKGKVGIALGTKWADPLKMYSPGDWDASATAMAFDLDWFANPIFGDGDYPTQMKSSVNKSDKIQRLPSFSEQEKESLRGSADFLGLNLYTAIKVTPTTYERELKGVLKDEMVDYSADTNWEKTDTGYESYVTPFAMRKTLNWIKQKYGDVPVYVTETGRSDHDGRLHDQHRISYFKKYINEILKAIRLDNCNVKGFFAHTLMDGFEFDSGFTDKFGLYHVDLNDPQRKRIPKDSAYFYKDLISSNGFFKETVSLIPFEPVKYPRDPNNLPMLDDFYYGTFPDDFAWSSATAAYQVEGAWNEDGKGPSIWDVHSHNGKIDNNATGDKACDSYHKFKEDIKIMSDMKVRNYLDIADYVRSHHNLRKKVQPTNNAYQSGFGNALQIFHILAVPDGTTGHIYRKEIEYYSNLIDGLKAAGIAPMVTLNHWDLPQALQTPFGSVIVILYDYNTRNERSTNRLPYPQLMAVANTSLDDVNVKVYTTWSLMDNLEWMRGDTESFGLHYVDFNDPNRTSTSIASARFFRDLISNNGFYPAVTHYRFSLSWPRILPDGTTKSVNRKGIEYYNQLLDGLKKAGIEPMVTLYHWDLPQALQDAYGGWLSETVSDLFAEYARICYQEFGDRVYFLKATNQYTFAMKVKLWITLNEPRVVATRGYGGGTMPPEVGEPGTTVYIAAHNLIKAHAKAYRVYNNEFRKIQKGNVGITYNFHWQEPRDKSNPEDLEASETGNQFFLGWYANPVFVDGDYPDIMKKKIGNKSRRQNFNSSRLPSFTEYEKKYIKGSSDFIGLNFYTSEMVSMRRTPTYKVDYRDDTDTIAVKDPTWIGSGSSWLKLTPWGIRKALNWMRNHYGNVPIYITENGISDRNGSLHDDHRIFYYKHYINNVLKAIRIDGISIKGYTAWSLMDNFEWMRGYSERFGLHFVNFSDPSRPRVPKASSRFFRDLVVNNGFYPRHNSGELAWPTEQQPAILQTLSPCSSKSSKTSNLFLTLTVFQLSVFMITV</sequence>
<evidence type="ECO:0000256" key="1">
    <source>
        <dbReference type="ARBA" id="ARBA00010838"/>
    </source>
</evidence>
<dbReference type="InterPro" id="IPR017853">
    <property type="entry name" value="GH"/>
</dbReference>
<gene>
    <name evidence="9" type="ORF">MCOR_11449</name>
</gene>
<dbReference type="GO" id="GO:0000016">
    <property type="term" value="F:lactase activity"/>
    <property type="evidence" value="ECO:0007669"/>
    <property type="project" value="UniProtKB-EC"/>
</dbReference>
<name>A0A6J8AUB9_MYTCO</name>
<proteinExistence type="inferred from homology"/>
<keyword evidence="5" id="KW-0325">Glycoprotein</keyword>
<keyword evidence="4 8" id="KW-0378">Hydrolase</keyword>